<gene>
    <name evidence="1" type="ORF">K08M4_28860</name>
</gene>
<dbReference type="EMBL" id="CP017916">
    <property type="protein sequence ID" value="ARP39576.1"/>
    <property type="molecule type" value="Genomic_DNA"/>
</dbReference>
<evidence type="ECO:0008006" key="3">
    <source>
        <dbReference type="Google" id="ProtNLM"/>
    </source>
</evidence>
<protein>
    <recommendedName>
        <fullName evidence="3">Apea-like HEPN domain-containing protein</fullName>
    </recommendedName>
</protein>
<evidence type="ECO:0000313" key="2">
    <source>
        <dbReference type="Proteomes" id="UP000194136"/>
    </source>
</evidence>
<dbReference type="Proteomes" id="UP000194136">
    <property type="component" value="Chromosome 1"/>
</dbReference>
<evidence type="ECO:0000313" key="1">
    <source>
        <dbReference type="EMBL" id="ARP39576.1"/>
    </source>
</evidence>
<dbReference type="KEGG" id="vsy:K08M4_28860"/>
<accession>A0AA34TRA5</accession>
<proteinExistence type="predicted"/>
<name>A0AA34TRA5_9VIBR</name>
<sequence>MECWFSLCHLHSLDNDRVSHNNVLNATNELLQLYLFNDKHGSVDKRALVTLEMVELMESDRQLENALLLGVPQHILALCDKKILRDPTKSAVECQRELVVSLVTQFRSLLMEHYRFLAAEDLEYLLKAELGDKETEEKRFEKIYSVTEALISHVLTLGMTVAECFMLYKNCLSSVSTSFEEAFSLLKKSVTRAQSIYQVSIFLRSQKLYELIGKGRSRKYQDSVFYTLDEEDITADETLPTDIKKRKKSLVQVDIEVSAISIFSARTQAEFSLNQSLDRITYMVKREPIERLNSFGATFLDGNDNEIKKFFYNFEKPLQTSLDRLGDDEFELYMETMDRVQRQASKETISKINAAFRYFQNGVSESSQESQLSSLWSALESITQGVSSKGMGKDEHVHFTVLPCIALDYLIKQLFALKGVSKNLNWKNIEFEGKSVEIQTLNLGNLYALLKNQHVKQEIVQRLDDYPYAQYKFSRFIELCQCPYKLALKMGEHKNKVSMQLSRLYRFRNAIVHNSQTGMRLDIILANLEHYLRSTLNAMIYTMHHATTISSPEEAFIRYRHMFEAITNEMNPLQGLTNKSAIEGMKKQIENGNAPIRDSLLTKWLEVHQ</sequence>
<reference evidence="1 2" key="1">
    <citation type="submission" date="2016-10" db="EMBL/GenBank/DDBJ databases">
        <title>The High Quality Genome of Vibrio splendidus K08M4.</title>
        <authorList>
            <person name="Wendling C."/>
            <person name="Chibani C.M."/>
            <person name="Hertel R."/>
            <person name="Sproer C."/>
            <person name="Bunk B."/>
            <person name="Overmann J."/>
            <person name="Roth O."/>
            <person name="Liesegang H."/>
        </authorList>
    </citation>
    <scope>NUCLEOTIDE SEQUENCE [LARGE SCALE GENOMIC DNA]</scope>
    <source>
        <strain evidence="1 2">K08M4</strain>
    </source>
</reference>
<organism evidence="1 2">
    <name type="scientific">Vibrio syngnathi</name>
    <dbReference type="NCBI Taxonomy" id="3034029"/>
    <lineage>
        <taxon>Bacteria</taxon>
        <taxon>Pseudomonadati</taxon>
        <taxon>Pseudomonadota</taxon>
        <taxon>Gammaproteobacteria</taxon>
        <taxon>Vibrionales</taxon>
        <taxon>Vibrionaceae</taxon>
        <taxon>Vibrio</taxon>
    </lineage>
</organism>
<dbReference type="AlphaFoldDB" id="A0AA34TRA5"/>
<keyword evidence="2" id="KW-1185">Reference proteome</keyword>